<feature type="transmembrane region" description="Helical" evidence="2">
    <location>
        <begin position="39"/>
        <end position="56"/>
    </location>
</feature>
<feature type="transmembrane region" description="Helical" evidence="2">
    <location>
        <begin position="12"/>
        <end position="33"/>
    </location>
</feature>
<evidence type="ECO:0000256" key="1">
    <source>
        <dbReference type="SAM" id="MobiDB-lite"/>
    </source>
</evidence>
<evidence type="ECO:0008006" key="5">
    <source>
        <dbReference type="Google" id="ProtNLM"/>
    </source>
</evidence>
<organism evidence="3 4">
    <name type="scientific">Stylosanthes scabra</name>
    <dbReference type="NCBI Taxonomy" id="79078"/>
    <lineage>
        <taxon>Eukaryota</taxon>
        <taxon>Viridiplantae</taxon>
        <taxon>Streptophyta</taxon>
        <taxon>Embryophyta</taxon>
        <taxon>Tracheophyta</taxon>
        <taxon>Spermatophyta</taxon>
        <taxon>Magnoliopsida</taxon>
        <taxon>eudicotyledons</taxon>
        <taxon>Gunneridae</taxon>
        <taxon>Pentapetalae</taxon>
        <taxon>rosids</taxon>
        <taxon>fabids</taxon>
        <taxon>Fabales</taxon>
        <taxon>Fabaceae</taxon>
        <taxon>Papilionoideae</taxon>
        <taxon>50 kb inversion clade</taxon>
        <taxon>dalbergioids sensu lato</taxon>
        <taxon>Dalbergieae</taxon>
        <taxon>Pterocarpus clade</taxon>
        <taxon>Stylosanthes</taxon>
    </lineage>
</organism>
<dbReference type="PANTHER" id="PTHR35708:SF5">
    <property type="entry name" value="PROTEIN, PUTATIVE-RELATED"/>
    <property type="match status" value="1"/>
</dbReference>
<reference evidence="3 4" key="1">
    <citation type="journal article" date="2023" name="Plants (Basel)">
        <title>Bridging the Gap: Combining Genomics and Transcriptomics Approaches to Understand Stylosanthes scabra, an Orphan Legume from the Brazilian Caatinga.</title>
        <authorList>
            <person name="Ferreira-Neto J.R.C."/>
            <person name="da Silva M.D."/>
            <person name="Binneck E."/>
            <person name="de Melo N.F."/>
            <person name="da Silva R.H."/>
            <person name="de Melo A.L.T.M."/>
            <person name="Pandolfi V."/>
            <person name="Bustamante F.O."/>
            <person name="Brasileiro-Vidal A.C."/>
            <person name="Benko-Iseppon A.M."/>
        </authorList>
    </citation>
    <scope>NUCLEOTIDE SEQUENCE [LARGE SCALE GENOMIC DNA]</scope>
    <source>
        <tissue evidence="3">Leaves</tissue>
    </source>
</reference>
<sequence length="273" mass="31511">MEKVSKQQIFCKLSSSFLPFILVLVLFSFSYFFSVFDSLLTTLVALFTTMFLVTFTRTKWSLDEKNLVQDNNLKKFESSHPLLGDVTHSDDDDDDDDEVTTESEICNYTIKDSSIEINNAADDEKYEQDQHADPDSGSQSTSSFENDDQERSENHGMISNSLTFDSDIDVDDDDDDEEEEEEEDSLIEIKLPNRYLFEEPKQKFESNLPELFLPEYMFKQKGLMELLAEMNEINEDENLIEIDISMGSTKCQDFIVKKEFAYYGGDQCVHSDD</sequence>
<feature type="compositionally biased region" description="Acidic residues" evidence="1">
    <location>
        <begin position="90"/>
        <end position="101"/>
    </location>
</feature>
<evidence type="ECO:0000256" key="2">
    <source>
        <dbReference type="SAM" id="Phobius"/>
    </source>
</evidence>
<evidence type="ECO:0000313" key="4">
    <source>
        <dbReference type="Proteomes" id="UP001341840"/>
    </source>
</evidence>
<keyword evidence="2" id="KW-0472">Membrane</keyword>
<dbReference type="EMBL" id="JASCZI010211734">
    <property type="protein sequence ID" value="MED6196295.1"/>
    <property type="molecule type" value="Genomic_DNA"/>
</dbReference>
<dbReference type="PANTHER" id="PTHR35708">
    <property type="entry name" value="GB|AAD25831.1"/>
    <property type="match status" value="1"/>
</dbReference>
<gene>
    <name evidence="3" type="ORF">PIB30_046108</name>
</gene>
<keyword evidence="2" id="KW-0812">Transmembrane</keyword>
<comment type="caution">
    <text evidence="3">The sequence shown here is derived from an EMBL/GenBank/DDBJ whole genome shotgun (WGS) entry which is preliminary data.</text>
</comment>
<name>A0ABU6XHM2_9FABA</name>
<proteinExistence type="predicted"/>
<keyword evidence="2" id="KW-1133">Transmembrane helix</keyword>
<keyword evidence="4" id="KW-1185">Reference proteome</keyword>
<protein>
    <recommendedName>
        <fullName evidence="5">Transmembrane protein</fullName>
    </recommendedName>
</protein>
<feature type="compositionally biased region" description="Acidic residues" evidence="1">
    <location>
        <begin position="166"/>
        <end position="186"/>
    </location>
</feature>
<feature type="region of interest" description="Disordered" evidence="1">
    <location>
        <begin position="84"/>
        <end position="103"/>
    </location>
</feature>
<accession>A0ABU6XHM2</accession>
<evidence type="ECO:0000313" key="3">
    <source>
        <dbReference type="EMBL" id="MED6196295.1"/>
    </source>
</evidence>
<dbReference type="Proteomes" id="UP001341840">
    <property type="component" value="Unassembled WGS sequence"/>
</dbReference>
<feature type="region of interest" description="Disordered" evidence="1">
    <location>
        <begin position="124"/>
        <end position="187"/>
    </location>
</feature>